<dbReference type="SUPFAM" id="SSF56349">
    <property type="entry name" value="DNA breaking-rejoining enzymes"/>
    <property type="match status" value="1"/>
</dbReference>
<dbReference type="GO" id="GO:0006310">
    <property type="term" value="P:DNA recombination"/>
    <property type="evidence" value="ECO:0007669"/>
    <property type="project" value="UniProtKB-KW"/>
</dbReference>
<evidence type="ECO:0000313" key="3">
    <source>
        <dbReference type="EMBL" id="KAG2216168.1"/>
    </source>
</evidence>
<keyword evidence="4" id="KW-1185">Reference proteome</keyword>
<proteinExistence type="predicted"/>
<name>A0A8H7RT48_9FUNG</name>
<dbReference type="GO" id="GO:0015074">
    <property type="term" value="P:DNA integration"/>
    <property type="evidence" value="ECO:0007669"/>
    <property type="project" value="InterPro"/>
</dbReference>
<dbReference type="InterPro" id="IPR013762">
    <property type="entry name" value="Integrase-like_cat_sf"/>
</dbReference>
<reference evidence="3 4" key="1">
    <citation type="submission" date="2020-12" db="EMBL/GenBank/DDBJ databases">
        <title>Metabolic potential, ecology and presence of endohyphal bacteria is reflected in genomic diversity of Mucoromycotina.</title>
        <authorList>
            <person name="Muszewska A."/>
            <person name="Okrasinska A."/>
            <person name="Steczkiewicz K."/>
            <person name="Drgas O."/>
            <person name="Orlowska M."/>
            <person name="Perlinska-Lenart U."/>
            <person name="Aleksandrzak-Piekarczyk T."/>
            <person name="Szatraj K."/>
            <person name="Zielenkiewicz U."/>
            <person name="Pilsyk S."/>
            <person name="Malc E."/>
            <person name="Mieczkowski P."/>
            <person name="Kruszewska J.S."/>
            <person name="Biernat P."/>
            <person name="Pawlowska J."/>
        </authorList>
    </citation>
    <scope>NUCLEOTIDE SEQUENCE [LARGE SCALE GENOMIC DNA]</scope>
    <source>
        <strain evidence="3 4">CBS 142.35</strain>
    </source>
</reference>
<keyword evidence="1" id="KW-0233">DNA recombination</keyword>
<feature type="domain" description="Tyr recombinase" evidence="2">
    <location>
        <begin position="1"/>
        <end position="129"/>
    </location>
</feature>
<dbReference type="InterPro" id="IPR002104">
    <property type="entry name" value="Integrase_catalytic"/>
</dbReference>
<evidence type="ECO:0000313" key="4">
    <source>
        <dbReference type="Proteomes" id="UP000646827"/>
    </source>
</evidence>
<dbReference type="OrthoDB" id="2221171at2759"/>
<evidence type="ECO:0000256" key="1">
    <source>
        <dbReference type="ARBA" id="ARBA00023172"/>
    </source>
</evidence>
<gene>
    <name evidence="3" type="ORF">INT45_000336</name>
</gene>
<evidence type="ECO:0000259" key="2">
    <source>
        <dbReference type="PROSITE" id="PS51898"/>
    </source>
</evidence>
<dbReference type="Pfam" id="PF00589">
    <property type="entry name" value="Phage_integrase"/>
    <property type="match status" value="1"/>
</dbReference>
<dbReference type="PROSITE" id="PS51898">
    <property type="entry name" value="TYR_RECOMBINASE"/>
    <property type="match status" value="1"/>
</dbReference>
<accession>A0A8H7RT48</accession>
<dbReference type="GO" id="GO:0003677">
    <property type="term" value="F:DNA binding"/>
    <property type="evidence" value="ECO:0007669"/>
    <property type="project" value="InterPro"/>
</dbReference>
<dbReference type="EMBL" id="JAEPRB010000445">
    <property type="protein sequence ID" value="KAG2216168.1"/>
    <property type="molecule type" value="Genomic_DNA"/>
</dbReference>
<dbReference type="InterPro" id="IPR011010">
    <property type="entry name" value="DNA_brk_join_enz"/>
</dbReference>
<comment type="caution">
    <text evidence="3">The sequence shown here is derived from an EMBL/GenBank/DDBJ whole genome shotgun (WGS) entry which is preliminary data.</text>
</comment>
<organism evidence="3 4">
    <name type="scientific">Circinella minor</name>
    <dbReference type="NCBI Taxonomy" id="1195481"/>
    <lineage>
        <taxon>Eukaryota</taxon>
        <taxon>Fungi</taxon>
        <taxon>Fungi incertae sedis</taxon>
        <taxon>Mucoromycota</taxon>
        <taxon>Mucoromycotina</taxon>
        <taxon>Mucoromycetes</taxon>
        <taxon>Mucorales</taxon>
        <taxon>Lichtheimiaceae</taxon>
        <taxon>Circinella</taxon>
    </lineage>
</organism>
<protein>
    <recommendedName>
        <fullName evidence="2">Tyr recombinase domain-containing protein</fullName>
    </recommendedName>
</protein>
<dbReference type="AlphaFoldDB" id="A0A8H7RT48"/>
<dbReference type="Gene3D" id="1.10.443.10">
    <property type="entry name" value="Intergrase catalytic core"/>
    <property type="match status" value="1"/>
</dbReference>
<dbReference type="Proteomes" id="UP000646827">
    <property type="component" value="Unassembled WGS sequence"/>
</dbReference>
<sequence length="133" mass="15480">MSKIGIVKDEQVCPVRAMWDFKERIQDKRQGVTDEDTFFLSGINTKKPWPINEDTVANIVKKIMQEAGIDMTRYTPHSIRSATSTFAVQEGVPIDIVKEHANWSKKAQTFERYYYKSRNQFERGSQINDTIFL</sequence>